<protein>
    <recommendedName>
        <fullName evidence="1">Gal80p-like C-terminal domain-containing protein</fullName>
    </recommendedName>
</protein>
<gene>
    <name evidence="2" type="ORF">CWM47_02490</name>
</gene>
<dbReference type="Proteomes" id="UP000232883">
    <property type="component" value="Chromosome"/>
</dbReference>
<dbReference type="InterPro" id="IPR055080">
    <property type="entry name" value="Gal80p-like_C"/>
</dbReference>
<dbReference type="SUPFAM" id="SSF55347">
    <property type="entry name" value="Glyceraldehyde-3-phosphate dehydrogenase-like, C-terminal domain"/>
    <property type="match status" value="1"/>
</dbReference>
<accession>A0A2K8YT29</accession>
<dbReference type="Pfam" id="PF22685">
    <property type="entry name" value="Gal80p_C-like"/>
    <property type="match status" value="1"/>
</dbReference>
<evidence type="ECO:0000313" key="3">
    <source>
        <dbReference type="Proteomes" id="UP000232883"/>
    </source>
</evidence>
<dbReference type="EMBL" id="CP025096">
    <property type="protein sequence ID" value="AUD00781.1"/>
    <property type="molecule type" value="Genomic_DNA"/>
</dbReference>
<organism evidence="2 3">
    <name type="scientific">Spirosoma pollinicola</name>
    <dbReference type="NCBI Taxonomy" id="2057025"/>
    <lineage>
        <taxon>Bacteria</taxon>
        <taxon>Pseudomonadati</taxon>
        <taxon>Bacteroidota</taxon>
        <taxon>Cytophagia</taxon>
        <taxon>Cytophagales</taxon>
        <taxon>Cytophagaceae</taxon>
        <taxon>Spirosoma</taxon>
    </lineage>
</organism>
<evidence type="ECO:0000259" key="1">
    <source>
        <dbReference type="Pfam" id="PF22685"/>
    </source>
</evidence>
<dbReference type="Gene3D" id="3.30.360.10">
    <property type="entry name" value="Dihydrodipicolinate Reductase, domain 2"/>
    <property type="match status" value="1"/>
</dbReference>
<name>A0A2K8YT29_9BACT</name>
<proteinExistence type="predicted"/>
<keyword evidence="3" id="KW-1185">Reference proteome</keyword>
<dbReference type="KEGG" id="spir:CWM47_02490"/>
<sequence>MLGSIRELSANVHTRYPRVKVLDSGTYIEADAPDYISVIASLTNGAPLSMEYTGGHPVYGDAFSWQIEGTTGQLVITASTGHTQLANIAITRYSPSGQEPERIEIAGMDHFGPHTNVKEIYRRLASDILNGTQTAPSFEEAVWLHKLIDDIRLSSRTGQRISQATPVGNLAY</sequence>
<reference evidence="2 3" key="1">
    <citation type="submission" date="2017-11" db="EMBL/GenBank/DDBJ databases">
        <title>Taxonomic description and genome sequences of Spirosoma HA7 sp. nov., isolated from pollen microhabitat of Corylus avellana.</title>
        <authorList>
            <person name="Ambika Manirajan B."/>
            <person name="Suarez C."/>
            <person name="Ratering S."/>
            <person name="Geissler-Plaum R."/>
            <person name="Cardinale M."/>
            <person name="Sylvia S."/>
        </authorList>
    </citation>
    <scope>NUCLEOTIDE SEQUENCE [LARGE SCALE GENOMIC DNA]</scope>
    <source>
        <strain evidence="2 3">HA7</strain>
    </source>
</reference>
<feature type="domain" description="Gal80p-like C-terminal" evidence="1">
    <location>
        <begin position="1"/>
        <end position="77"/>
    </location>
</feature>
<dbReference type="AlphaFoldDB" id="A0A2K8YT29"/>
<evidence type="ECO:0000313" key="2">
    <source>
        <dbReference type="EMBL" id="AUD00781.1"/>
    </source>
</evidence>